<sequence>MDTTTRALTVAVEITDPDLDADVRAVLAALAMEPGTGPADVLVTDRAAERVDRDGDRASGAGGAVSDAAAGRVGTGGSRVVRVGSDRDPGDDDEVIRLPSGTGDLVGVLLAPVPTRAGAVVVVVGAVGGCGASTLAAAMAVRAAPSHRTLLVETDPHGTGVDLLLGTEDHSGLRVEDVRADLGGPDPDALWGAAPEVLPGLRVLARSRSRPADADPAPAPDGGPGAVLAHRAGSGLAVSDSGGAEDCGPVRDEADLVVVVTRADLQGAVAARRAVRRSPGAALVIRTGRGDPLHAADVAGSVGAQRWHVLPEIGSVRRAAGAGELADALRRGRAGGMRRLCALADTLLGEVGAGER</sequence>
<dbReference type="SUPFAM" id="SSF52540">
    <property type="entry name" value="P-loop containing nucleoside triphosphate hydrolases"/>
    <property type="match status" value="1"/>
</dbReference>
<feature type="compositionally biased region" description="Low complexity" evidence="1">
    <location>
        <begin position="64"/>
        <end position="83"/>
    </location>
</feature>
<name>A0A4R3ZTN2_9ACTN</name>
<evidence type="ECO:0000313" key="3">
    <source>
        <dbReference type="Proteomes" id="UP000295805"/>
    </source>
</evidence>
<evidence type="ECO:0000313" key="2">
    <source>
        <dbReference type="EMBL" id="TCW23609.1"/>
    </source>
</evidence>
<dbReference type="RefSeq" id="WP_131885813.1">
    <property type="nucleotide sequence ID" value="NZ_CP143053.1"/>
</dbReference>
<evidence type="ECO:0000256" key="1">
    <source>
        <dbReference type="SAM" id="MobiDB-lite"/>
    </source>
</evidence>
<evidence type="ECO:0008006" key="4">
    <source>
        <dbReference type="Google" id="ProtNLM"/>
    </source>
</evidence>
<organism evidence="2 3">
    <name type="scientific">Dietzia cinnamea</name>
    <dbReference type="NCBI Taxonomy" id="321318"/>
    <lineage>
        <taxon>Bacteria</taxon>
        <taxon>Bacillati</taxon>
        <taxon>Actinomycetota</taxon>
        <taxon>Actinomycetes</taxon>
        <taxon>Mycobacteriales</taxon>
        <taxon>Dietziaceae</taxon>
        <taxon>Dietzia</taxon>
    </lineage>
</organism>
<dbReference type="GeneID" id="89529477"/>
<comment type="caution">
    <text evidence="2">The sequence shown here is derived from an EMBL/GenBank/DDBJ whole genome shotgun (WGS) entry which is preliminary data.</text>
</comment>
<reference evidence="2 3" key="1">
    <citation type="submission" date="2019-03" db="EMBL/GenBank/DDBJ databases">
        <title>Root nodule microbial communities of legume samples collected from USA, Mexico and Botswana.</title>
        <authorList>
            <person name="Hirsch A."/>
        </authorList>
    </citation>
    <scope>NUCLEOTIDE SEQUENCE [LARGE SCALE GENOMIC DNA]</scope>
    <source>
        <strain evidence="2 3">55</strain>
    </source>
</reference>
<dbReference type="InterPro" id="IPR027417">
    <property type="entry name" value="P-loop_NTPase"/>
</dbReference>
<proteinExistence type="predicted"/>
<feature type="region of interest" description="Disordered" evidence="1">
    <location>
        <begin position="52"/>
        <end position="98"/>
    </location>
</feature>
<gene>
    <name evidence="2" type="ORF">EDD19_11144</name>
</gene>
<accession>A0A4R3ZTN2</accession>
<protein>
    <recommendedName>
        <fullName evidence="4">Secretion/DNA translocation related CpaE-like protein</fullName>
    </recommendedName>
</protein>
<dbReference type="AlphaFoldDB" id="A0A4R3ZTN2"/>
<dbReference type="EMBL" id="SMCX01000011">
    <property type="protein sequence ID" value="TCW23609.1"/>
    <property type="molecule type" value="Genomic_DNA"/>
</dbReference>
<dbReference type="Gene3D" id="3.40.50.300">
    <property type="entry name" value="P-loop containing nucleotide triphosphate hydrolases"/>
    <property type="match status" value="1"/>
</dbReference>
<dbReference type="Proteomes" id="UP000295805">
    <property type="component" value="Unassembled WGS sequence"/>
</dbReference>